<sequence length="304" mass="34067">MVVASTQKTFVSTVRESVPGHRMHSKPVALTNVDFQSIDAKSGRFKGYQSVTFSDLDIHVLSINFRFALVGTFPKSRPPLPAIKKAMAILGFSQPYSVGLLRPNMLLFNFQSDSDFQRFWIKRSWDFYGSAMNLTRWSPSFSVDCDSPLAPVWVVFEGLPVHLHDARALFHMAALLGRPIVIDSPTANFSRPSLARICIEIDVSKVLPSKIWIGNGNQCFFQSVQYEHLPVYCNCCSRLGHINSICPKHNREPKQMMPNPAEVLVPAVQRPDLNAHALDSVQTTCDDSQIPFETEITESAVKMP</sequence>
<dbReference type="Pfam" id="PF14111">
    <property type="entry name" value="DUF4283"/>
    <property type="match status" value="1"/>
</dbReference>
<dbReference type="AlphaFoldDB" id="A0A9P0ZRI7"/>
<dbReference type="PANTHER" id="PTHR31286">
    <property type="entry name" value="GLYCINE-RICH CELL WALL STRUCTURAL PROTEIN 1.8-LIKE"/>
    <property type="match status" value="1"/>
</dbReference>
<dbReference type="PANTHER" id="PTHR31286:SF179">
    <property type="entry name" value="RNASE H TYPE-1 DOMAIN-CONTAINING PROTEIN"/>
    <property type="match status" value="1"/>
</dbReference>
<dbReference type="OrthoDB" id="1002340at2759"/>
<name>A0A9P0ZRI7_CUSEU</name>
<gene>
    <name evidence="2" type="ORF">CEURO_LOCUS19575</name>
</gene>
<dbReference type="InterPro" id="IPR040256">
    <property type="entry name" value="At4g02000-like"/>
</dbReference>
<dbReference type="InterPro" id="IPR025558">
    <property type="entry name" value="DUF4283"/>
</dbReference>
<proteinExistence type="predicted"/>
<dbReference type="Proteomes" id="UP001152484">
    <property type="component" value="Unassembled WGS sequence"/>
</dbReference>
<evidence type="ECO:0000313" key="2">
    <source>
        <dbReference type="EMBL" id="CAH9112413.1"/>
    </source>
</evidence>
<protein>
    <recommendedName>
        <fullName evidence="1">DUF4283 domain-containing protein</fullName>
    </recommendedName>
</protein>
<accession>A0A9P0ZRI7</accession>
<keyword evidence="3" id="KW-1185">Reference proteome</keyword>
<feature type="domain" description="DUF4283" evidence="1">
    <location>
        <begin position="64"/>
        <end position="143"/>
    </location>
</feature>
<evidence type="ECO:0000313" key="3">
    <source>
        <dbReference type="Proteomes" id="UP001152484"/>
    </source>
</evidence>
<reference evidence="2" key="1">
    <citation type="submission" date="2022-07" db="EMBL/GenBank/DDBJ databases">
        <authorList>
            <person name="Macas J."/>
            <person name="Novak P."/>
            <person name="Neumann P."/>
        </authorList>
    </citation>
    <scope>NUCLEOTIDE SEQUENCE</scope>
</reference>
<organism evidence="2 3">
    <name type="scientific">Cuscuta europaea</name>
    <name type="common">European dodder</name>
    <dbReference type="NCBI Taxonomy" id="41803"/>
    <lineage>
        <taxon>Eukaryota</taxon>
        <taxon>Viridiplantae</taxon>
        <taxon>Streptophyta</taxon>
        <taxon>Embryophyta</taxon>
        <taxon>Tracheophyta</taxon>
        <taxon>Spermatophyta</taxon>
        <taxon>Magnoliopsida</taxon>
        <taxon>eudicotyledons</taxon>
        <taxon>Gunneridae</taxon>
        <taxon>Pentapetalae</taxon>
        <taxon>asterids</taxon>
        <taxon>lamiids</taxon>
        <taxon>Solanales</taxon>
        <taxon>Convolvulaceae</taxon>
        <taxon>Cuscuteae</taxon>
        <taxon>Cuscuta</taxon>
        <taxon>Cuscuta subgen. Cuscuta</taxon>
    </lineage>
</organism>
<comment type="caution">
    <text evidence="2">The sequence shown here is derived from an EMBL/GenBank/DDBJ whole genome shotgun (WGS) entry which is preliminary data.</text>
</comment>
<dbReference type="EMBL" id="CAMAPE010000060">
    <property type="protein sequence ID" value="CAH9112413.1"/>
    <property type="molecule type" value="Genomic_DNA"/>
</dbReference>
<evidence type="ECO:0000259" key="1">
    <source>
        <dbReference type="Pfam" id="PF14111"/>
    </source>
</evidence>